<dbReference type="EMBL" id="CAAALY010246900">
    <property type="protein sequence ID" value="VEL34053.1"/>
    <property type="molecule type" value="Genomic_DNA"/>
</dbReference>
<comment type="caution">
    <text evidence="1">The sequence shown here is derived from an EMBL/GenBank/DDBJ whole genome shotgun (WGS) entry which is preliminary data.</text>
</comment>
<reference evidence="1" key="1">
    <citation type="submission" date="2018-11" db="EMBL/GenBank/DDBJ databases">
        <authorList>
            <consortium name="Pathogen Informatics"/>
        </authorList>
    </citation>
    <scope>NUCLEOTIDE SEQUENCE</scope>
</reference>
<organism evidence="1 2">
    <name type="scientific">Protopolystoma xenopodis</name>
    <dbReference type="NCBI Taxonomy" id="117903"/>
    <lineage>
        <taxon>Eukaryota</taxon>
        <taxon>Metazoa</taxon>
        <taxon>Spiralia</taxon>
        <taxon>Lophotrochozoa</taxon>
        <taxon>Platyhelminthes</taxon>
        <taxon>Monogenea</taxon>
        <taxon>Polyopisthocotylea</taxon>
        <taxon>Polystomatidea</taxon>
        <taxon>Polystomatidae</taxon>
        <taxon>Protopolystoma</taxon>
    </lineage>
</organism>
<name>A0A448XDF2_9PLAT</name>
<dbReference type="Proteomes" id="UP000784294">
    <property type="component" value="Unassembled WGS sequence"/>
</dbReference>
<protein>
    <submittedName>
        <fullName evidence="1">Uncharacterized protein</fullName>
    </submittedName>
</protein>
<dbReference type="AlphaFoldDB" id="A0A448XDF2"/>
<gene>
    <name evidence="1" type="ORF">PXEA_LOCUS27493</name>
</gene>
<keyword evidence="2" id="KW-1185">Reference proteome</keyword>
<evidence type="ECO:0000313" key="1">
    <source>
        <dbReference type="EMBL" id="VEL34053.1"/>
    </source>
</evidence>
<proteinExistence type="predicted"/>
<sequence length="109" mass="12278">MISVAPLSKALSKNPLPAHKFIRRGASELEHASGWLFKDEKETQSPIGAFSKVTIGVAPEQRKRLQGMNSVVESYVKEEREKKETIFRITLAFKNLVLMSLKCLTIHLV</sequence>
<accession>A0A448XDF2</accession>
<evidence type="ECO:0000313" key="2">
    <source>
        <dbReference type="Proteomes" id="UP000784294"/>
    </source>
</evidence>